<evidence type="ECO:0000256" key="2">
    <source>
        <dbReference type="ARBA" id="ARBA00023125"/>
    </source>
</evidence>
<feature type="domain" description="HTH deoR-type" evidence="4">
    <location>
        <begin position="3"/>
        <end position="58"/>
    </location>
</feature>
<dbReference type="InterPro" id="IPR001034">
    <property type="entry name" value="DeoR_HTH"/>
</dbReference>
<dbReference type="PROSITE" id="PS51000">
    <property type="entry name" value="HTH_DEOR_2"/>
    <property type="match status" value="1"/>
</dbReference>
<accession>A0A7X1B2V3</accession>
<keyword evidence="6" id="KW-1185">Reference proteome</keyword>
<protein>
    <submittedName>
        <fullName evidence="5">DeoR/GlpR transcriptional regulator</fullName>
    </submittedName>
</protein>
<dbReference type="GO" id="GO:0003677">
    <property type="term" value="F:DNA binding"/>
    <property type="evidence" value="ECO:0007669"/>
    <property type="project" value="UniProtKB-KW"/>
</dbReference>
<evidence type="ECO:0000256" key="1">
    <source>
        <dbReference type="ARBA" id="ARBA00023015"/>
    </source>
</evidence>
<dbReference type="Proteomes" id="UP000525652">
    <property type="component" value="Unassembled WGS sequence"/>
</dbReference>
<gene>
    <name evidence="5" type="ORF">H5P30_17280</name>
</gene>
<dbReference type="RefSeq" id="WP_185694165.1">
    <property type="nucleotide sequence ID" value="NZ_JACHVA010000127.1"/>
</dbReference>
<comment type="caution">
    <text evidence="5">The sequence shown here is derived from an EMBL/GenBank/DDBJ whole genome shotgun (WGS) entry which is preliminary data.</text>
</comment>
<dbReference type="InterPro" id="IPR018356">
    <property type="entry name" value="Tscrpt_reg_HTH_DeoR_CS"/>
</dbReference>
<dbReference type="PROSITE" id="PS00894">
    <property type="entry name" value="HTH_DEOR_1"/>
    <property type="match status" value="1"/>
</dbReference>
<dbReference type="InterPro" id="IPR036390">
    <property type="entry name" value="WH_DNA-bd_sf"/>
</dbReference>
<sequence length="259" mass="28792">MLPRQRHEQILELLDQSGAVRTVDLATRFSVTDETIRRDLEYLHGEGRVVRTHGGAISTSHPGRSVGIREREVRNLPLKQQIARAAEQFLQPRDVIYLDGSSTALEFAKIIPSLDLTVLTNSHGVIDALKGREGVEVIGTGGKFDSLNDCYGGAMASQSLTRYRIKTAFFSGNGIDLKRGISESDEDQADLKAFALRFVERAVFLADSTKIGLKSTYFFADLDRIDTWITDSEATETQLKPFRQWVRSVVVASDTKVSD</sequence>
<dbReference type="PANTHER" id="PTHR30363:SF44">
    <property type="entry name" value="AGA OPERON TRANSCRIPTIONAL REPRESSOR-RELATED"/>
    <property type="match status" value="1"/>
</dbReference>
<dbReference type="InterPro" id="IPR036388">
    <property type="entry name" value="WH-like_DNA-bd_sf"/>
</dbReference>
<evidence type="ECO:0000256" key="3">
    <source>
        <dbReference type="ARBA" id="ARBA00023163"/>
    </source>
</evidence>
<evidence type="ECO:0000259" key="4">
    <source>
        <dbReference type="PROSITE" id="PS51000"/>
    </source>
</evidence>
<dbReference type="Pfam" id="PF08220">
    <property type="entry name" value="HTH_DeoR"/>
    <property type="match status" value="1"/>
</dbReference>
<dbReference type="InterPro" id="IPR050313">
    <property type="entry name" value="Carb_Metab_HTH_regulators"/>
</dbReference>
<dbReference type="SMART" id="SM00420">
    <property type="entry name" value="HTH_DEOR"/>
    <property type="match status" value="1"/>
</dbReference>
<reference evidence="5 6" key="1">
    <citation type="submission" date="2020-07" db="EMBL/GenBank/DDBJ databases">
        <authorList>
            <person name="Feng X."/>
        </authorList>
    </citation>
    <scope>NUCLEOTIDE SEQUENCE [LARGE SCALE GENOMIC DNA]</scope>
    <source>
        <strain evidence="5 6">JCM14086</strain>
    </source>
</reference>
<dbReference type="AlphaFoldDB" id="A0A7X1B2V3"/>
<dbReference type="SMART" id="SM01134">
    <property type="entry name" value="DeoRC"/>
    <property type="match status" value="1"/>
</dbReference>
<dbReference type="Pfam" id="PF00455">
    <property type="entry name" value="DeoRC"/>
    <property type="match status" value="1"/>
</dbReference>
<dbReference type="InterPro" id="IPR037171">
    <property type="entry name" value="NagB/RpiA_transferase-like"/>
</dbReference>
<organism evidence="5 6">
    <name type="scientific">Puniceicoccus vermicola</name>
    <dbReference type="NCBI Taxonomy" id="388746"/>
    <lineage>
        <taxon>Bacteria</taxon>
        <taxon>Pseudomonadati</taxon>
        <taxon>Verrucomicrobiota</taxon>
        <taxon>Opitutia</taxon>
        <taxon>Puniceicoccales</taxon>
        <taxon>Puniceicoccaceae</taxon>
        <taxon>Puniceicoccus</taxon>
    </lineage>
</organism>
<dbReference type="SUPFAM" id="SSF100950">
    <property type="entry name" value="NagB/RpiA/CoA transferase-like"/>
    <property type="match status" value="1"/>
</dbReference>
<dbReference type="PANTHER" id="PTHR30363">
    <property type="entry name" value="HTH-TYPE TRANSCRIPTIONAL REGULATOR SRLR-RELATED"/>
    <property type="match status" value="1"/>
</dbReference>
<evidence type="ECO:0000313" key="6">
    <source>
        <dbReference type="Proteomes" id="UP000525652"/>
    </source>
</evidence>
<dbReference type="Gene3D" id="1.10.10.10">
    <property type="entry name" value="Winged helix-like DNA-binding domain superfamily/Winged helix DNA-binding domain"/>
    <property type="match status" value="1"/>
</dbReference>
<dbReference type="EMBL" id="JACHVA010000127">
    <property type="protein sequence ID" value="MBC2603538.1"/>
    <property type="molecule type" value="Genomic_DNA"/>
</dbReference>
<keyword evidence="3" id="KW-0804">Transcription</keyword>
<keyword evidence="1" id="KW-0805">Transcription regulation</keyword>
<keyword evidence="2" id="KW-0238">DNA-binding</keyword>
<name>A0A7X1B2V3_9BACT</name>
<evidence type="ECO:0000313" key="5">
    <source>
        <dbReference type="EMBL" id="MBC2603538.1"/>
    </source>
</evidence>
<dbReference type="GO" id="GO:0003700">
    <property type="term" value="F:DNA-binding transcription factor activity"/>
    <property type="evidence" value="ECO:0007669"/>
    <property type="project" value="InterPro"/>
</dbReference>
<dbReference type="SUPFAM" id="SSF46785">
    <property type="entry name" value="Winged helix' DNA-binding domain"/>
    <property type="match status" value="1"/>
</dbReference>
<dbReference type="InterPro" id="IPR014036">
    <property type="entry name" value="DeoR-like_C"/>
</dbReference>
<dbReference type="PRINTS" id="PR00037">
    <property type="entry name" value="HTHLACR"/>
</dbReference>
<proteinExistence type="predicted"/>